<accession>A0A2I1BYK2</accession>
<dbReference type="Proteomes" id="UP000234474">
    <property type="component" value="Unassembled WGS sequence"/>
</dbReference>
<protein>
    <submittedName>
        <fullName evidence="2">Uncharacterized protein</fullName>
    </submittedName>
</protein>
<dbReference type="OrthoDB" id="5429716at2759"/>
<evidence type="ECO:0000313" key="2">
    <source>
        <dbReference type="EMBL" id="PKX90458.1"/>
    </source>
</evidence>
<dbReference type="RefSeq" id="XP_024679053.1">
    <property type="nucleotide sequence ID" value="XM_024823717.1"/>
</dbReference>
<gene>
    <name evidence="2" type="ORF">P174DRAFT_396030</name>
</gene>
<proteinExistence type="predicted"/>
<keyword evidence="3" id="KW-1185">Reference proteome</keyword>
<organism evidence="2 3">
    <name type="scientific">Aspergillus novofumigatus (strain IBT 16806)</name>
    <dbReference type="NCBI Taxonomy" id="1392255"/>
    <lineage>
        <taxon>Eukaryota</taxon>
        <taxon>Fungi</taxon>
        <taxon>Dikarya</taxon>
        <taxon>Ascomycota</taxon>
        <taxon>Pezizomycotina</taxon>
        <taxon>Eurotiomycetes</taxon>
        <taxon>Eurotiomycetidae</taxon>
        <taxon>Eurotiales</taxon>
        <taxon>Aspergillaceae</taxon>
        <taxon>Aspergillus</taxon>
        <taxon>Aspergillus subgen. Fumigati</taxon>
    </lineage>
</organism>
<dbReference type="STRING" id="1392255.A0A2I1BYK2"/>
<dbReference type="EMBL" id="MSZS01000008">
    <property type="protein sequence ID" value="PKX90458.1"/>
    <property type="molecule type" value="Genomic_DNA"/>
</dbReference>
<sequence length="232" mass="25026">MYYGHWFDGPDQTCSPTGTMLRLLLLSPTYWGTYCYSPGLYYPGGWATAGQLSESWNGIEITSSTSGAICCPFMATTPAAINAAVSSLQKETVTLAASGIIATSTLPTPLTVYADRIPLIWEASDLPKSTSVLQTSTSSSFDSTSTLPQQVRWGHSGQSGLEQGKDRDWSKCSSSAFAVGAGVFFYILRRHRERRMNHTRPLSEMYVRPSGPGGTCLLKSALGTGVFIHSSI</sequence>
<comment type="caution">
    <text evidence="2">The sequence shown here is derived from an EMBL/GenBank/DDBJ whole genome shotgun (WGS) entry which is preliminary data.</text>
</comment>
<evidence type="ECO:0000256" key="1">
    <source>
        <dbReference type="SAM" id="MobiDB-lite"/>
    </source>
</evidence>
<evidence type="ECO:0000313" key="3">
    <source>
        <dbReference type="Proteomes" id="UP000234474"/>
    </source>
</evidence>
<feature type="compositionally biased region" description="Low complexity" evidence="1">
    <location>
        <begin position="136"/>
        <end position="146"/>
    </location>
</feature>
<feature type="region of interest" description="Disordered" evidence="1">
    <location>
        <begin position="136"/>
        <end position="167"/>
    </location>
</feature>
<dbReference type="VEuPathDB" id="FungiDB:P174DRAFT_396030"/>
<dbReference type="AlphaFoldDB" id="A0A2I1BYK2"/>
<dbReference type="GeneID" id="36531042"/>
<reference evidence="3" key="1">
    <citation type="journal article" date="2018" name="Proc. Natl. Acad. Sci. U.S.A.">
        <title>Linking secondary metabolites to gene clusters through genome sequencing of six diverse Aspergillus species.</title>
        <authorList>
            <person name="Kaerboelling I."/>
            <person name="Vesth T.C."/>
            <person name="Frisvad J.C."/>
            <person name="Nybo J.L."/>
            <person name="Theobald S."/>
            <person name="Kuo A."/>
            <person name="Bowyer P."/>
            <person name="Matsuda Y."/>
            <person name="Mondo S."/>
            <person name="Lyhne E.K."/>
            <person name="Kogle M.E."/>
            <person name="Clum A."/>
            <person name="Lipzen A."/>
            <person name="Salamov A."/>
            <person name="Ngan C.Y."/>
            <person name="Daum C."/>
            <person name="Chiniquy J."/>
            <person name="Barry K."/>
            <person name="LaButti K."/>
            <person name="Haridas S."/>
            <person name="Simmons B.A."/>
            <person name="Magnuson J.K."/>
            <person name="Mortensen U.H."/>
            <person name="Larsen T.O."/>
            <person name="Grigoriev I.V."/>
            <person name="Baker S.E."/>
            <person name="Andersen M.R."/>
        </authorList>
    </citation>
    <scope>NUCLEOTIDE SEQUENCE [LARGE SCALE GENOMIC DNA]</scope>
    <source>
        <strain evidence="3">IBT 16806</strain>
    </source>
</reference>
<name>A0A2I1BYK2_ASPN1</name>